<evidence type="ECO:0000256" key="7">
    <source>
        <dbReference type="ARBA" id="ARBA00023163"/>
    </source>
</evidence>
<dbReference type="PANTHER" id="PTHR14003">
    <property type="entry name" value="TRANSCRIPTIONAL REPRESSOR PROTEIN YY"/>
    <property type="match status" value="1"/>
</dbReference>
<feature type="compositionally biased region" description="Low complexity" evidence="10">
    <location>
        <begin position="92"/>
        <end position="104"/>
    </location>
</feature>
<dbReference type="FunFam" id="3.30.160.60:FF:000060">
    <property type="entry name" value="zinc finger protein 436"/>
    <property type="match status" value="1"/>
</dbReference>
<evidence type="ECO:0000259" key="11">
    <source>
        <dbReference type="PROSITE" id="PS50157"/>
    </source>
</evidence>
<feature type="region of interest" description="Disordered" evidence="10">
    <location>
        <begin position="1"/>
        <end position="51"/>
    </location>
</feature>
<feature type="compositionally biased region" description="Low complexity" evidence="10">
    <location>
        <begin position="30"/>
        <end position="41"/>
    </location>
</feature>
<keyword evidence="7" id="KW-0804">Transcription</keyword>
<feature type="compositionally biased region" description="Polar residues" evidence="10">
    <location>
        <begin position="272"/>
        <end position="281"/>
    </location>
</feature>
<keyword evidence="6" id="KW-0805">Transcription regulation</keyword>
<dbReference type="Pfam" id="PF13912">
    <property type="entry name" value="zf-C2H2_6"/>
    <property type="match status" value="1"/>
</dbReference>
<evidence type="ECO:0000256" key="1">
    <source>
        <dbReference type="ARBA" id="ARBA00004123"/>
    </source>
</evidence>
<evidence type="ECO:0000256" key="10">
    <source>
        <dbReference type="SAM" id="MobiDB-lite"/>
    </source>
</evidence>
<feature type="region of interest" description="Disordered" evidence="10">
    <location>
        <begin position="92"/>
        <end position="154"/>
    </location>
</feature>
<evidence type="ECO:0000256" key="6">
    <source>
        <dbReference type="ARBA" id="ARBA00023015"/>
    </source>
</evidence>
<evidence type="ECO:0000256" key="5">
    <source>
        <dbReference type="ARBA" id="ARBA00022833"/>
    </source>
</evidence>
<dbReference type="GO" id="GO:0031519">
    <property type="term" value="C:PcG protein complex"/>
    <property type="evidence" value="ECO:0007669"/>
    <property type="project" value="TreeGrafter"/>
</dbReference>
<evidence type="ECO:0000256" key="8">
    <source>
        <dbReference type="ARBA" id="ARBA00023242"/>
    </source>
</evidence>
<dbReference type="Pfam" id="PF00096">
    <property type="entry name" value="zf-C2H2"/>
    <property type="match status" value="1"/>
</dbReference>
<keyword evidence="2" id="KW-0479">Metal-binding</keyword>
<dbReference type="Gene3D" id="3.30.160.60">
    <property type="entry name" value="Classic Zinc Finger"/>
    <property type="match status" value="2"/>
</dbReference>
<keyword evidence="5" id="KW-0862">Zinc</keyword>
<feature type="region of interest" description="Disordered" evidence="10">
    <location>
        <begin position="272"/>
        <end position="346"/>
    </location>
</feature>
<evidence type="ECO:0000256" key="9">
    <source>
        <dbReference type="PROSITE-ProRule" id="PRU00042"/>
    </source>
</evidence>
<dbReference type="GO" id="GO:0000981">
    <property type="term" value="F:DNA-binding transcription factor activity, RNA polymerase II-specific"/>
    <property type="evidence" value="ECO:0007669"/>
    <property type="project" value="UniProtKB-ARBA"/>
</dbReference>
<comment type="caution">
    <text evidence="12">The sequence shown here is derived from an EMBL/GenBank/DDBJ whole genome shotgun (WGS) entry which is preliminary data.</text>
</comment>
<keyword evidence="8" id="KW-0539">Nucleus</keyword>
<dbReference type="FunFam" id="3.30.160.60:FF:000125">
    <property type="entry name" value="Putative zinc finger protein 143"/>
    <property type="match status" value="1"/>
</dbReference>
<feature type="domain" description="C2H2-type" evidence="11">
    <location>
        <begin position="448"/>
        <end position="473"/>
    </location>
</feature>
<name>A0A5B0MV29_PUCGR</name>
<dbReference type="SMART" id="SM00355">
    <property type="entry name" value="ZnF_C2H2"/>
    <property type="match status" value="2"/>
</dbReference>
<dbReference type="Proteomes" id="UP000325313">
    <property type="component" value="Unassembled WGS sequence"/>
</dbReference>
<reference evidence="12 13" key="1">
    <citation type="submission" date="2019-05" db="EMBL/GenBank/DDBJ databases">
        <title>Emergence of the Ug99 lineage of the wheat stem rust pathogen through somatic hybridization.</title>
        <authorList>
            <person name="Li F."/>
            <person name="Upadhyaya N.M."/>
            <person name="Sperschneider J."/>
            <person name="Matny O."/>
            <person name="Nguyen-Phuc H."/>
            <person name="Mago R."/>
            <person name="Raley C."/>
            <person name="Miller M.E."/>
            <person name="Silverstein K.A.T."/>
            <person name="Henningsen E."/>
            <person name="Hirsch C.D."/>
            <person name="Visser B."/>
            <person name="Pretorius Z.A."/>
            <person name="Steffenson B.J."/>
            <person name="Schwessinger B."/>
            <person name="Dodds P.N."/>
            <person name="Figueroa M."/>
        </authorList>
    </citation>
    <scope>NUCLEOTIDE SEQUENCE [LARGE SCALE GENOMIC DNA]</scope>
    <source>
        <strain evidence="12 13">Ug99</strain>
    </source>
</reference>
<keyword evidence="3" id="KW-0677">Repeat</keyword>
<dbReference type="GO" id="GO:0008270">
    <property type="term" value="F:zinc ion binding"/>
    <property type="evidence" value="ECO:0007669"/>
    <property type="project" value="UniProtKB-KW"/>
</dbReference>
<accession>A0A5B0MV29</accession>
<comment type="subcellular location">
    <subcellularLocation>
        <location evidence="1">Nucleus</location>
    </subcellularLocation>
</comment>
<evidence type="ECO:0000313" key="13">
    <source>
        <dbReference type="Proteomes" id="UP000325313"/>
    </source>
</evidence>
<gene>
    <name evidence="12" type="ORF">PGTUg99_021544</name>
</gene>
<feature type="compositionally biased region" description="Low complexity" evidence="10">
    <location>
        <begin position="118"/>
        <end position="146"/>
    </location>
</feature>
<proteinExistence type="predicted"/>
<dbReference type="InterPro" id="IPR013087">
    <property type="entry name" value="Znf_C2H2_type"/>
</dbReference>
<feature type="domain" description="C2H2-type" evidence="11">
    <location>
        <begin position="420"/>
        <end position="447"/>
    </location>
</feature>
<protein>
    <recommendedName>
        <fullName evidence="11">C2H2-type domain-containing protein</fullName>
    </recommendedName>
</protein>
<feature type="region of interest" description="Disordered" evidence="10">
    <location>
        <begin position="361"/>
        <end position="386"/>
    </location>
</feature>
<sequence>MINNDTCWSGPMTEFDAPHSDHHHHHHQQQSHQAQTQEQQPLPHPPPPYLEHQQTLLVDFDLDTYHHLFTQDIPHSFELDYSHQFNSEHINNNLTINNNNQDENSPPSFQLLNPLPPANSSSLSLSSTTSSNSNHSSSSGTSAGPPNHQPICLSSSPSWSSLDQLFLASLPQHPQSSPLFPIDLIPNPSSFDQTHDQPLNQLNNLPDFSFDTHLQDWNLSFDPTHPSSSGNPQESCNQSWLRPSDCVGFSENDSHRIVQPMFLQEQGPSLSDQYLKQSNRPSAEDEEYGDGLAPSIDLEPTKFVSPSPGQNTPYIPILPMKRLRSSHSQAEEHASSMATSDLSPATHNPSVAVEQLIQPDGQASANQTYEASKPKRAKNRTTSSSLKPQLSSLPFFSFDKPPASFKTVNVCISMLFAVCSICPECGKSFPRLTSLTQHKITHNGERPFRCGFEGCTKSFTTSSNSKRHWKTHF</sequence>
<evidence type="ECO:0000313" key="12">
    <source>
        <dbReference type="EMBL" id="KAA1080016.1"/>
    </source>
</evidence>
<dbReference type="GO" id="GO:0000978">
    <property type="term" value="F:RNA polymerase II cis-regulatory region sequence-specific DNA binding"/>
    <property type="evidence" value="ECO:0007669"/>
    <property type="project" value="TreeGrafter"/>
</dbReference>
<organism evidence="12 13">
    <name type="scientific">Puccinia graminis f. sp. tritici</name>
    <dbReference type="NCBI Taxonomy" id="56615"/>
    <lineage>
        <taxon>Eukaryota</taxon>
        <taxon>Fungi</taxon>
        <taxon>Dikarya</taxon>
        <taxon>Basidiomycota</taxon>
        <taxon>Pucciniomycotina</taxon>
        <taxon>Pucciniomycetes</taxon>
        <taxon>Pucciniales</taxon>
        <taxon>Pucciniaceae</taxon>
        <taxon>Puccinia</taxon>
    </lineage>
</organism>
<evidence type="ECO:0000256" key="4">
    <source>
        <dbReference type="ARBA" id="ARBA00022771"/>
    </source>
</evidence>
<dbReference type="EMBL" id="VDEP01000443">
    <property type="protein sequence ID" value="KAA1080016.1"/>
    <property type="molecule type" value="Genomic_DNA"/>
</dbReference>
<dbReference type="AlphaFoldDB" id="A0A5B0MV29"/>
<dbReference type="PANTHER" id="PTHR14003:SF19">
    <property type="entry name" value="YY2 TRANSCRIPTION FACTOR"/>
    <property type="match status" value="1"/>
</dbReference>
<dbReference type="PROSITE" id="PS00028">
    <property type="entry name" value="ZINC_FINGER_C2H2_1"/>
    <property type="match status" value="2"/>
</dbReference>
<feature type="compositionally biased region" description="Polar residues" evidence="10">
    <location>
        <begin position="337"/>
        <end position="346"/>
    </location>
</feature>
<keyword evidence="4 9" id="KW-0863">Zinc-finger</keyword>
<feature type="compositionally biased region" description="Polar residues" evidence="10">
    <location>
        <begin position="361"/>
        <end position="370"/>
    </location>
</feature>
<feature type="compositionally biased region" description="Polar residues" evidence="10">
    <location>
        <begin position="187"/>
        <end position="206"/>
    </location>
</feature>
<feature type="region of interest" description="Disordered" evidence="10">
    <location>
        <begin position="179"/>
        <end position="207"/>
    </location>
</feature>
<dbReference type="PROSITE" id="PS50157">
    <property type="entry name" value="ZINC_FINGER_C2H2_2"/>
    <property type="match status" value="2"/>
</dbReference>
<dbReference type="GO" id="GO:0005667">
    <property type="term" value="C:transcription regulator complex"/>
    <property type="evidence" value="ECO:0007669"/>
    <property type="project" value="TreeGrafter"/>
</dbReference>
<dbReference type="InterPro" id="IPR036236">
    <property type="entry name" value="Znf_C2H2_sf"/>
</dbReference>
<evidence type="ECO:0000256" key="3">
    <source>
        <dbReference type="ARBA" id="ARBA00022737"/>
    </source>
</evidence>
<dbReference type="GO" id="GO:0000785">
    <property type="term" value="C:chromatin"/>
    <property type="evidence" value="ECO:0007669"/>
    <property type="project" value="TreeGrafter"/>
</dbReference>
<evidence type="ECO:0000256" key="2">
    <source>
        <dbReference type="ARBA" id="ARBA00022723"/>
    </source>
</evidence>
<dbReference type="SUPFAM" id="SSF57667">
    <property type="entry name" value="beta-beta-alpha zinc fingers"/>
    <property type="match status" value="1"/>
</dbReference>